<evidence type="ECO:0000313" key="4">
    <source>
        <dbReference type="Proteomes" id="UP000181790"/>
    </source>
</evidence>
<organism evidence="3 4">
    <name type="scientific">Arsenicibacter rosenii</name>
    <dbReference type="NCBI Taxonomy" id="1750698"/>
    <lineage>
        <taxon>Bacteria</taxon>
        <taxon>Pseudomonadati</taxon>
        <taxon>Bacteroidota</taxon>
        <taxon>Cytophagia</taxon>
        <taxon>Cytophagales</taxon>
        <taxon>Spirosomataceae</taxon>
        <taxon>Arsenicibacter</taxon>
    </lineage>
</organism>
<evidence type="ECO:0000313" key="3">
    <source>
        <dbReference type="EMBL" id="OIN61180.1"/>
    </source>
</evidence>
<keyword evidence="4" id="KW-1185">Reference proteome</keyword>
<dbReference type="AlphaFoldDB" id="A0A1S2VRR5"/>
<sequence>MNEQERQEQIIRQKAKIRSLERQSAKPSELEQARAFLTALTTRKAEPDAPVQNVVPEKKQAQLPLEQLPKQVQEHIEQLTGARNQIHAEKAKLCNSLHTYPDSVNCKQVVKEILAYRQKWKLLQDDIRLTMQLGVIPVVGPEKAEPGTDITKLTADPEKLRYKIQCLQSNIRKAEKRRAQAKEELTKRRNELAIAKWTAEISQLKTRLATL</sequence>
<reference evidence="3 4" key="1">
    <citation type="submission" date="2016-10" db="EMBL/GenBank/DDBJ databases">
        <title>Arsenicibacter rosenii gen. nov., sp. nov., an efficient arsenic-methylating bacterium isolated from an arsenic-contaminated paddy soil.</title>
        <authorList>
            <person name="Huang K."/>
        </authorList>
    </citation>
    <scope>NUCLEOTIDE SEQUENCE [LARGE SCALE GENOMIC DNA]</scope>
    <source>
        <strain evidence="3 4">SM-1</strain>
    </source>
</reference>
<dbReference type="Proteomes" id="UP000181790">
    <property type="component" value="Unassembled WGS sequence"/>
</dbReference>
<keyword evidence="1" id="KW-0175">Coiled coil</keyword>
<feature type="compositionally biased region" description="Basic and acidic residues" evidence="2">
    <location>
        <begin position="18"/>
        <end position="28"/>
    </location>
</feature>
<feature type="region of interest" description="Disordered" evidence="2">
    <location>
        <begin position="1"/>
        <end position="28"/>
    </location>
</feature>
<accession>A0A1S2VRR5</accession>
<dbReference type="OrthoDB" id="947108at2"/>
<name>A0A1S2VRR5_9BACT</name>
<proteinExistence type="predicted"/>
<comment type="caution">
    <text evidence="3">The sequence shown here is derived from an EMBL/GenBank/DDBJ whole genome shotgun (WGS) entry which is preliminary data.</text>
</comment>
<evidence type="ECO:0000256" key="1">
    <source>
        <dbReference type="SAM" id="Coils"/>
    </source>
</evidence>
<evidence type="ECO:0000256" key="2">
    <source>
        <dbReference type="SAM" id="MobiDB-lite"/>
    </source>
</evidence>
<dbReference type="RefSeq" id="WP_071501683.1">
    <property type="nucleotide sequence ID" value="NZ_MORL01000001.1"/>
</dbReference>
<protein>
    <submittedName>
        <fullName evidence="3">Uncharacterized protein</fullName>
    </submittedName>
</protein>
<gene>
    <name evidence="3" type="ORF">BLX24_03730</name>
</gene>
<feature type="compositionally biased region" description="Basic and acidic residues" evidence="2">
    <location>
        <begin position="1"/>
        <end position="11"/>
    </location>
</feature>
<feature type="coiled-coil region" evidence="1">
    <location>
        <begin position="164"/>
        <end position="191"/>
    </location>
</feature>
<dbReference type="EMBL" id="MORL01000001">
    <property type="protein sequence ID" value="OIN61180.1"/>
    <property type="molecule type" value="Genomic_DNA"/>
</dbReference>